<comment type="caution">
    <text evidence="6">The sequence shown here is derived from an EMBL/GenBank/DDBJ whole genome shotgun (WGS) entry which is preliminary data.</text>
</comment>
<accession>A0ABV6HP62</accession>
<reference evidence="6 7" key="1">
    <citation type="submission" date="2024-09" db="EMBL/GenBank/DDBJ databases">
        <authorList>
            <person name="Sun Q."/>
            <person name="Mori K."/>
        </authorList>
    </citation>
    <scope>NUCLEOTIDE SEQUENCE [LARGE SCALE GENOMIC DNA]</scope>
    <source>
        <strain evidence="6 7">CCM 7765</strain>
    </source>
</reference>
<organism evidence="6 7">
    <name type="scientific">Olivibacter oleidegradans</name>
    <dbReference type="NCBI Taxonomy" id="760123"/>
    <lineage>
        <taxon>Bacteria</taxon>
        <taxon>Pseudomonadati</taxon>
        <taxon>Bacteroidota</taxon>
        <taxon>Sphingobacteriia</taxon>
        <taxon>Sphingobacteriales</taxon>
        <taxon>Sphingobacteriaceae</taxon>
        <taxon>Olivibacter</taxon>
    </lineage>
</organism>
<sequence>METKNSIAQLLLRLALGIGFLLPVMDRLGWLGQPGDPGVGWGNWQHFVDYTHLLIPYVNLPMASFLGILATVAECVIAVLLIIGYKTRLAALGSFLLTLLFAISMLFFLNYRAPFNYSVFVVSFASLLLTKVESYTWSLDAYASRRKKNFSFI</sequence>
<evidence type="ECO:0000256" key="4">
    <source>
        <dbReference type="ARBA" id="ARBA00023136"/>
    </source>
</evidence>
<keyword evidence="2 5" id="KW-0812">Transmembrane</keyword>
<feature type="transmembrane region" description="Helical" evidence="5">
    <location>
        <begin position="89"/>
        <end position="109"/>
    </location>
</feature>
<dbReference type="InterPro" id="IPR032808">
    <property type="entry name" value="DoxX"/>
</dbReference>
<dbReference type="Pfam" id="PF07681">
    <property type="entry name" value="DoxX"/>
    <property type="match status" value="1"/>
</dbReference>
<evidence type="ECO:0000313" key="7">
    <source>
        <dbReference type="Proteomes" id="UP001589774"/>
    </source>
</evidence>
<dbReference type="EMBL" id="JBHLWO010000002">
    <property type="protein sequence ID" value="MFC0320661.1"/>
    <property type="molecule type" value="Genomic_DNA"/>
</dbReference>
<evidence type="ECO:0000256" key="5">
    <source>
        <dbReference type="SAM" id="Phobius"/>
    </source>
</evidence>
<evidence type="ECO:0000256" key="3">
    <source>
        <dbReference type="ARBA" id="ARBA00022989"/>
    </source>
</evidence>
<evidence type="ECO:0000256" key="1">
    <source>
        <dbReference type="ARBA" id="ARBA00004141"/>
    </source>
</evidence>
<feature type="transmembrane region" description="Helical" evidence="5">
    <location>
        <begin position="115"/>
        <end position="138"/>
    </location>
</feature>
<protein>
    <submittedName>
        <fullName evidence="6">DoxX family protein</fullName>
    </submittedName>
</protein>
<feature type="transmembrane region" description="Helical" evidence="5">
    <location>
        <begin position="7"/>
        <end position="25"/>
    </location>
</feature>
<evidence type="ECO:0000313" key="6">
    <source>
        <dbReference type="EMBL" id="MFC0320661.1"/>
    </source>
</evidence>
<dbReference type="RefSeq" id="WP_149106085.1">
    <property type="nucleotide sequence ID" value="NZ_JBHLWO010000002.1"/>
</dbReference>
<proteinExistence type="predicted"/>
<name>A0ABV6HP62_9SPHI</name>
<comment type="subcellular location">
    <subcellularLocation>
        <location evidence="1">Membrane</location>
        <topology evidence="1">Multi-pass membrane protein</topology>
    </subcellularLocation>
</comment>
<keyword evidence="3 5" id="KW-1133">Transmembrane helix</keyword>
<evidence type="ECO:0000256" key="2">
    <source>
        <dbReference type="ARBA" id="ARBA00022692"/>
    </source>
</evidence>
<dbReference type="Proteomes" id="UP001589774">
    <property type="component" value="Unassembled WGS sequence"/>
</dbReference>
<keyword evidence="7" id="KW-1185">Reference proteome</keyword>
<keyword evidence="4 5" id="KW-0472">Membrane</keyword>
<gene>
    <name evidence="6" type="ORF">ACFFI0_20215</name>
</gene>
<feature type="transmembrane region" description="Helical" evidence="5">
    <location>
        <begin position="62"/>
        <end position="82"/>
    </location>
</feature>